<dbReference type="InterPro" id="IPR006119">
    <property type="entry name" value="Resolv_N"/>
</dbReference>
<dbReference type="CDD" id="cd00569">
    <property type="entry name" value="HTH_Hin_like"/>
    <property type="match status" value="1"/>
</dbReference>
<name>A0ABM6RLB1_9RHOB</name>
<geneLocation type="plasmid" evidence="7 8">
    <name>pP66_h</name>
</geneLocation>
<keyword evidence="8" id="KW-1185">Reference proteome</keyword>
<accession>A0ABM6RLB1</accession>
<evidence type="ECO:0000256" key="3">
    <source>
        <dbReference type="ARBA" id="ARBA00023125"/>
    </source>
</evidence>
<dbReference type="SUPFAM" id="SSF46689">
    <property type="entry name" value="Homeodomain-like"/>
    <property type="match status" value="1"/>
</dbReference>
<dbReference type="RefSeq" id="WP_092465275.1">
    <property type="nucleotide sequence ID" value="NZ_CP010616.1"/>
</dbReference>
<dbReference type="SUPFAM" id="SSF53041">
    <property type="entry name" value="Resolvase-like"/>
    <property type="match status" value="1"/>
</dbReference>
<keyword evidence="4" id="KW-0233">DNA recombination</keyword>
<evidence type="ECO:0000259" key="6">
    <source>
        <dbReference type="PROSITE" id="PS51736"/>
    </source>
</evidence>
<dbReference type="InterPro" id="IPR006118">
    <property type="entry name" value="Recombinase_CS"/>
</dbReference>
<dbReference type="PANTHER" id="PTHR30461">
    <property type="entry name" value="DNA-INVERTASE FROM LAMBDOID PROPHAGE"/>
    <property type="match status" value="1"/>
</dbReference>
<comment type="similarity">
    <text evidence="1">Belongs to the site-specific recombinase resolvase family.</text>
</comment>
<feature type="domain" description="Resolvase/invertase-type recombinase catalytic" evidence="6">
    <location>
        <begin position="6"/>
        <end position="146"/>
    </location>
</feature>
<dbReference type="PROSITE" id="PS51736">
    <property type="entry name" value="RECOMBINASES_3"/>
    <property type="match status" value="1"/>
</dbReference>
<reference evidence="7 8" key="1">
    <citation type="journal article" date="2017" name="Genome Biol. Evol.">
        <title>Trajectories and Drivers of Genome Evolution in Surface-Associated Marine Phaeobacter.</title>
        <authorList>
            <person name="Freese H.M."/>
            <person name="Sikorski J."/>
            <person name="Bunk B."/>
            <person name="Scheuner C."/>
            <person name="Meier-Kolthoff J.P."/>
            <person name="Sproer C."/>
            <person name="Gram L."/>
            <person name="Overmann J."/>
        </authorList>
    </citation>
    <scope>NUCLEOTIDE SEQUENCE [LARGE SCALE GENOMIC DNA]</scope>
    <source>
        <strain evidence="7 8">P66</strain>
    </source>
</reference>
<gene>
    <name evidence="7" type="ORF">PhaeoP66_04635</name>
</gene>
<dbReference type="SMART" id="SM00857">
    <property type="entry name" value="Resolvase"/>
    <property type="match status" value="1"/>
</dbReference>
<feature type="active site" description="O-(5'-phospho-DNA)-serine intermediate" evidence="5">
    <location>
        <position position="14"/>
    </location>
</feature>
<evidence type="ECO:0000256" key="1">
    <source>
        <dbReference type="ARBA" id="ARBA00009913"/>
    </source>
</evidence>
<dbReference type="Gene3D" id="3.40.50.1390">
    <property type="entry name" value="Resolvase, N-terminal catalytic domain"/>
    <property type="match status" value="1"/>
</dbReference>
<keyword evidence="2" id="KW-0229">DNA integration</keyword>
<proteinExistence type="inferred from homology"/>
<keyword evidence="7" id="KW-0614">Plasmid</keyword>
<dbReference type="PROSITE" id="PS00397">
    <property type="entry name" value="RECOMBINASES_1"/>
    <property type="match status" value="1"/>
</dbReference>
<dbReference type="EMBL" id="CP010713">
    <property type="protein sequence ID" value="AUQ97361.1"/>
    <property type="molecule type" value="Genomic_DNA"/>
</dbReference>
<dbReference type="PANTHER" id="PTHR30461:SF2">
    <property type="entry name" value="SERINE RECOMBINASE PINE-RELATED"/>
    <property type="match status" value="1"/>
</dbReference>
<reference evidence="7 8" key="2">
    <citation type="journal article" date="2017" name="Int. J. Syst. Evol. Microbiol.">
        <title>Adaptation of Surface-Associated Bacteria to the Open Ocean: A Genomically Distinct Subpopulation of Phaeobacter gallaeciensis Colonizes Pacific Mesozooplankton.</title>
        <authorList>
            <person name="Freese H.M."/>
            <person name="Methner A."/>
            <person name="Overmann J."/>
        </authorList>
    </citation>
    <scope>NUCLEOTIDE SEQUENCE [LARGE SCALE GENOMIC DNA]</scope>
    <source>
        <strain evidence="7 8">P66</strain>
    </source>
</reference>
<dbReference type="Pfam" id="PF00239">
    <property type="entry name" value="Resolvase"/>
    <property type="match status" value="1"/>
</dbReference>
<dbReference type="InterPro" id="IPR009057">
    <property type="entry name" value="Homeodomain-like_sf"/>
</dbReference>
<dbReference type="CDD" id="cd03768">
    <property type="entry name" value="SR_ResInv"/>
    <property type="match status" value="1"/>
</dbReference>
<dbReference type="PROSITE" id="PS00398">
    <property type="entry name" value="RECOMBINASES_2"/>
    <property type="match status" value="1"/>
</dbReference>
<organism evidence="7 8">
    <name type="scientific">Phaeobacter inhibens</name>
    <dbReference type="NCBI Taxonomy" id="221822"/>
    <lineage>
        <taxon>Bacteria</taxon>
        <taxon>Pseudomonadati</taxon>
        <taxon>Pseudomonadota</taxon>
        <taxon>Alphaproteobacteria</taxon>
        <taxon>Rhodobacterales</taxon>
        <taxon>Roseobacteraceae</taxon>
        <taxon>Phaeobacter</taxon>
    </lineage>
</organism>
<protein>
    <submittedName>
        <fullName evidence="7">Integrases/recombinase</fullName>
    </submittedName>
</protein>
<evidence type="ECO:0000313" key="7">
    <source>
        <dbReference type="EMBL" id="AUQ97361.1"/>
    </source>
</evidence>
<sequence length="195" mass="20912">MTAQGRVFAYVRVSTIGQTVAGQLQEIAAAGFQPPEYRVVSETISGSIPAMQRPEFARLVDRLEPGDILVVSKLDRLGRDAIDVTETVSALSKIPVRVHCLALGGTDLTSSSGQLTMNVLNAVAQFERDLLRERTHAGLQAAKAKGKRLGRPKALSASEIAIAKEAIRLGEPIASISRRLNVSRATIARVRDASD</sequence>
<dbReference type="InterPro" id="IPR036162">
    <property type="entry name" value="Resolvase-like_N_sf"/>
</dbReference>
<evidence type="ECO:0000256" key="4">
    <source>
        <dbReference type="ARBA" id="ARBA00023172"/>
    </source>
</evidence>
<keyword evidence="3" id="KW-0238">DNA-binding</keyword>
<dbReference type="Proteomes" id="UP000236536">
    <property type="component" value="Plasmid pP66_h"/>
</dbReference>
<evidence type="ECO:0000313" key="8">
    <source>
        <dbReference type="Proteomes" id="UP000236536"/>
    </source>
</evidence>
<dbReference type="InterPro" id="IPR050639">
    <property type="entry name" value="SSR_resolvase"/>
</dbReference>
<evidence type="ECO:0000256" key="2">
    <source>
        <dbReference type="ARBA" id="ARBA00022908"/>
    </source>
</evidence>
<dbReference type="Gene3D" id="1.10.10.60">
    <property type="entry name" value="Homeodomain-like"/>
    <property type="match status" value="1"/>
</dbReference>
<evidence type="ECO:0000256" key="5">
    <source>
        <dbReference type="PROSITE-ProRule" id="PRU10137"/>
    </source>
</evidence>